<evidence type="ECO:0000256" key="10">
    <source>
        <dbReference type="SAM" id="Phobius"/>
    </source>
</evidence>
<feature type="compositionally biased region" description="Polar residues" evidence="9">
    <location>
        <begin position="276"/>
        <end position="291"/>
    </location>
</feature>
<evidence type="ECO:0000313" key="13">
    <source>
        <dbReference type="Proteomes" id="UP000239649"/>
    </source>
</evidence>
<feature type="transmembrane region" description="Helical" evidence="10">
    <location>
        <begin position="381"/>
        <end position="400"/>
    </location>
</feature>
<dbReference type="InterPro" id="IPR017938">
    <property type="entry name" value="Riboflavin_synthase-like_b-brl"/>
</dbReference>
<keyword evidence="10" id="KW-0812">Transmembrane</keyword>
<proteinExistence type="inferred from homology"/>
<keyword evidence="13" id="KW-1185">Reference proteome</keyword>
<evidence type="ECO:0000256" key="5">
    <source>
        <dbReference type="ARBA" id="ARBA00022827"/>
    </source>
</evidence>
<dbReference type="InterPro" id="IPR001433">
    <property type="entry name" value="OxRdtase_FAD/NAD-bd"/>
</dbReference>
<feature type="transmembrane region" description="Helical" evidence="10">
    <location>
        <begin position="353"/>
        <end position="374"/>
    </location>
</feature>
<dbReference type="InterPro" id="IPR039261">
    <property type="entry name" value="FNR_nucleotide-bd"/>
</dbReference>
<dbReference type="Gene3D" id="3.40.50.80">
    <property type="entry name" value="Nucleotide-binding domain of ferredoxin-NADP reductase (FNR) module"/>
    <property type="match status" value="1"/>
</dbReference>
<evidence type="ECO:0000259" key="11">
    <source>
        <dbReference type="PROSITE" id="PS51384"/>
    </source>
</evidence>
<dbReference type="InterPro" id="IPR017927">
    <property type="entry name" value="FAD-bd_FR_type"/>
</dbReference>
<evidence type="ECO:0000256" key="1">
    <source>
        <dbReference type="ARBA" id="ARBA00001974"/>
    </source>
</evidence>
<keyword evidence="5" id="KW-0274">FAD</keyword>
<evidence type="ECO:0000313" key="12">
    <source>
        <dbReference type="EMBL" id="PSC68134.1"/>
    </source>
</evidence>
<keyword evidence="6" id="KW-0521">NADP</keyword>
<dbReference type="Pfam" id="PF00175">
    <property type="entry name" value="NAD_binding_1"/>
    <property type="match status" value="1"/>
</dbReference>
<keyword evidence="10" id="KW-1133">Transmembrane helix</keyword>
<evidence type="ECO:0000256" key="8">
    <source>
        <dbReference type="ARBA" id="ARBA00047776"/>
    </source>
</evidence>
<dbReference type="InterPro" id="IPR015701">
    <property type="entry name" value="FNR"/>
</dbReference>
<accession>A0A2P6V261</accession>
<evidence type="ECO:0000256" key="7">
    <source>
        <dbReference type="ARBA" id="ARBA00023002"/>
    </source>
</evidence>
<dbReference type="SUPFAM" id="SSF52343">
    <property type="entry name" value="Ferredoxin reductase-like, C-terminal NADP-linked domain"/>
    <property type="match status" value="1"/>
</dbReference>
<dbReference type="AlphaFoldDB" id="A0A2P6V261"/>
<evidence type="ECO:0000256" key="4">
    <source>
        <dbReference type="ARBA" id="ARBA00022630"/>
    </source>
</evidence>
<dbReference type="PRINTS" id="PR00371">
    <property type="entry name" value="FPNCR"/>
</dbReference>
<evidence type="ECO:0000256" key="3">
    <source>
        <dbReference type="ARBA" id="ARBA00013223"/>
    </source>
</evidence>
<comment type="cofactor">
    <cofactor evidence="1">
        <name>FAD</name>
        <dbReference type="ChEBI" id="CHEBI:57692"/>
    </cofactor>
</comment>
<evidence type="ECO:0000256" key="2">
    <source>
        <dbReference type="ARBA" id="ARBA00008312"/>
    </source>
</evidence>
<dbReference type="Gene3D" id="2.40.30.10">
    <property type="entry name" value="Translation factors"/>
    <property type="match status" value="1"/>
</dbReference>
<keyword evidence="10" id="KW-0472">Membrane</keyword>
<comment type="caution">
    <text evidence="12">The sequence shown here is derived from an EMBL/GenBank/DDBJ whole genome shotgun (WGS) entry which is preliminary data.</text>
</comment>
<feature type="region of interest" description="Disordered" evidence="9">
    <location>
        <begin position="261"/>
        <end position="327"/>
    </location>
</feature>
<feature type="domain" description="FAD-binding FR-type" evidence="11">
    <location>
        <begin position="585"/>
        <end position="715"/>
    </location>
</feature>
<reference evidence="12 13" key="1">
    <citation type="journal article" date="2018" name="Plant J.">
        <title>Genome sequences of Chlorella sorokiniana UTEX 1602 and Micractinium conductrix SAG 241.80: implications to maltose excretion by a green alga.</title>
        <authorList>
            <person name="Arriola M.B."/>
            <person name="Velmurugan N."/>
            <person name="Zhang Y."/>
            <person name="Plunkett M.H."/>
            <person name="Hondzo H."/>
            <person name="Barney B.M."/>
        </authorList>
    </citation>
    <scope>NUCLEOTIDE SEQUENCE [LARGE SCALE GENOMIC DNA]</scope>
    <source>
        <strain evidence="12 13">SAG 241.80</strain>
    </source>
</reference>
<dbReference type="STRING" id="554055.A0A2P6V261"/>
<keyword evidence="4" id="KW-0285">Flavoprotein</keyword>
<evidence type="ECO:0000256" key="9">
    <source>
        <dbReference type="SAM" id="MobiDB-lite"/>
    </source>
</evidence>
<dbReference type="GO" id="GO:0004324">
    <property type="term" value="F:ferredoxin-NADP+ reductase activity"/>
    <property type="evidence" value="ECO:0007669"/>
    <property type="project" value="UniProtKB-EC"/>
</dbReference>
<dbReference type="SUPFAM" id="SSF63380">
    <property type="entry name" value="Riboflavin synthase domain-like"/>
    <property type="match status" value="1"/>
</dbReference>
<organism evidence="12 13">
    <name type="scientific">Micractinium conductrix</name>
    <dbReference type="NCBI Taxonomy" id="554055"/>
    <lineage>
        <taxon>Eukaryota</taxon>
        <taxon>Viridiplantae</taxon>
        <taxon>Chlorophyta</taxon>
        <taxon>core chlorophytes</taxon>
        <taxon>Trebouxiophyceae</taxon>
        <taxon>Chlorellales</taxon>
        <taxon>Chlorellaceae</taxon>
        <taxon>Chlorella clade</taxon>
        <taxon>Micractinium</taxon>
    </lineage>
</organism>
<dbReference type="Proteomes" id="UP000239649">
    <property type="component" value="Unassembled WGS sequence"/>
</dbReference>
<dbReference type="EC" id="1.18.1.2" evidence="3"/>
<name>A0A2P6V261_9CHLO</name>
<dbReference type="PANTHER" id="PTHR43314">
    <property type="match status" value="1"/>
</dbReference>
<dbReference type="PROSITE" id="PS51384">
    <property type="entry name" value="FAD_FR"/>
    <property type="match status" value="1"/>
</dbReference>
<dbReference type="CDD" id="cd06208">
    <property type="entry name" value="CYPOR_like_FNR"/>
    <property type="match status" value="1"/>
</dbReference>
<comment type="similarity">
    <text evidence="2">Belongs to the ferredoxin--NADP reductase type 1 family.</text>
</comment>
<sequence length="871" mass="91212">MEAAIEDAAVALTAAVGRQEVPASCAAALRALLPGATFLRASVRCGAGLFVSDDLLQPGHIALAVASLHNSLAGVAIAKRQPVAVTAAGAAGGSATAHQPRTKHVLCMPAGLRSEQSAALPAAAAGGSGQPEGSASKLASTSAASAGRLCSGDAPRRMYVGALMVGCDAAAPPAELWLALAALADAAAPYLLVLGITKVTDMADLLRLRAVDCACCADEEDPLQDMPLEACAPQLPRSGDGGGAAGAMAAAHAALAKRSRLSAGGGGGEGTHAAGPSSSARATQLCSSSSVGFEEEEADPKAAVKAQRGSGATAPPQQPPPQPAGPLLRFVDPALEARFAAAQNAGLARGDGLFAALHLAAAVCLAVLHTGALLRSRAVQAFLVVLAAPLVTMLLDAPIYRRHREALLAVVLVSHAMLLRFASLPSLLRMLPIAAVPHLPWLLRATGAEALAVFPLGFKLRFHVFLPVQALCVALAASSLPQACSSLLGAAGCLPPLKGRPAVHLLLALGGTLPVLALYRFEMAVATPVLSRPTAGKVFAAKPAARVAAPTRFAVRAQAAATVKRQDVPLELEEIGLPMNTFGPKNPFTGKIVSVETISGPKATGETCHIIIQTDKKIPFVEGQSYGVIPPGTKINSKGKEVPHGTRLYSIASTRYGDNFDGMTASLCVRRAVYWDPEMGKEDPAKKGICSNFLCDAKPGQEITMTGPTGKVLLLPEDPNAVVICVATGTGIAPFRTFYRRMFVENVPNYKFTGLFWMFMGVANSDSKLYDEEMQQLIAAYPDQFRLDYALSREQMNTKGGKMYIQDKVEEYADEVFDLMNNGAHMYFCGLKGMMPGILEMLERVAKSKGLSYEEWFEDLKHKNQVHVEVY</sequence>
<protein>
    <recommendedName>
        <fullName evidence="3">ferredoxin--NADP(+) reductase</fullName>
        <ecNumber evidence="3">1.18.1.2</ecNumber>
    </recommendedName>
</protein>
<evidence type="ECO:0000256" key="6">
    <source>
        <dbReference type="ARBA" id="ARBA00022857"/>
    </source>
</evidence>
<comment type="catalytic activity">
    <reaction evidence="8">
        <text>2 reduced [2Fe-2S]-[ferredoxin] + NADP(+) + H(+) = 2 oxidized [2Fe-2S]-[ferredoxin] + NADPH</text>
        <dbReference type="Rhea" id="RHEA:20125"/>
        <dbReference type="Rhea" id="RHEA-COMP:10000"/>
        <dbReference type="Rhea" id="RHEA-COMP:10001"/>
        <dbReference type="ChEBI" id="CHEBI:15378"/>
        <dbReference type="ChEBI" id="CHEBI:33737"/>
        <dbReference type="ChEBI" id="CHEBI:33738"/>
        <dbReference type="ChEBI" id="CHEBI:57783"/>
        <dbReference type="ChEBI" id="CHEBI:58349"/>
        <dbReference type="EC" id="1.18.1.2"/>
    </reaction>
</comment>
<dbReference type="OrthoDB" id="1688044at2759"/>
<dbReference type="InterPro" id="IPR001709">
    <property type="entry name" value="Flavoprot_Pyr_Nucl_cyt_Rdtase"/>
</dbReference>
<gene>
    <name evidence="12" type="ORF">C2E20_8293</name>
</gene>
<keyword evidence="7" id="KW-0560">Oxidoreductase</keyword>
<dbReference type="FunFam" id="3.40.50.80:FF:000008">
    <property type="entry name" value="Ferredoxin--NADP reductase, chloroplastic"/>
    <property type="match status" value="1"/>
</dbReference>
<dbReference type="EMBL" id="LHPF02000042">
    <property type="protein sequence ID" value="PSC68134.1"/>
    <property type="molecule type" value="Genomic_DNA"/>
</dbReference>